<evidence type="ECO:0000313" key="2">
    <source>
        <dbReference type="Proteomes" id="UP000053681"/>
    </source>
</evidence>
<name>A0A0V8JK09_9BACI</name>
<dbReference type="AlphaFoldDB" id="A0A0V8JK09"/>
<gene>
    <name evidence="1" type="ORF">AS180_13340</name>
</gene>
<protein>
    <submittedName>
        <fullName evidence="1">Uncharacterized protein</fullName>
    </submittedName>
</protein>
<dbReference type="EMBL" id="LNQP01000045">
    <property type="protein sequence ID" value="KSU87374.1"/>
    <property type="molecule type" value="Genomic_DNA"/>
</dbReference>
<dbReference type="RefSeq" id="WP_025908066.1">
    <property type="nucleotide sequence ID" value="NZ_KQ758660.1"/>
</dbReference>
<sequence>MQKNARGFVQDSCTSLTAAKTSLEQALQTVEKGSNRERIEQSLQAVEAALGQCDSTASTLSQV</sequence>
<accession>A0A0V8JK09</accession>
<evidence type="ECO:0000313" key="1">
    <source>
        <dbReference type="EMBL" id="KSU87374.1"/>
    </source>
</evidence>
<comment type="caution">
    <text evidence="1">The sequence shown here is derived from an EMBL/GenBank/DDBJ whole genome shotgun (WGS) entry which is preliminary data.</text>
</comment>
<dbReference type="GeneID" id="93684175"/>
<organism evidence="1 2">
    <name type="scientific">Priestia veravalensis</name>
    <dbReference type="NCBI Taxonomy" id="1414648"/>
    <lineage>
        <taxon>Bacteria</taxon>
        <taxon>Bacillati</taxon>
        <taxon>Bacillota</taxon>
        <taxon>Bacilli</taxon>
        <taxon>Bacillales</taxon>
        <taxon>Bacillaceae</taxon>
        <taxon>Priestia</taxon>
    </lineage>
</organism>
<dbReference type="Proteomes" id="UP000053681">
    <property type="component" value="Unassembled WGS sequence"/>
</dbReference>
<proteinExistence type="predicted"/>
<reference evidence="1 2" key="1">
    <citation type="submission" date="2015-11" db="EMBL/GenBank/DDBJ databases">
        <title>Bacillus caseinolyticus sp nov.</title>
        <authorList>
            <person name="Dastager S.G."/>
            <person name="Mawlankar R."/>
        </authorList>
    </citation>
    <scope>NUCLEOTIDE SEQUENCE [LARGE SCALE GENOMIC DNA]</scope>
    <source>
        <strain evidence="1 2">SGD-V-76</strain>
    </source>
</reference>
<keyword evidence="2" id="KW-1185">Reference proteome</keyword>